<sequence length="193" mass="22400">MGRKSQKEVISLVCCLDATFDAFEQFVLCWKKGEVPDVHGALGKPQGERDVAKHQGPDDIVALRDYYKVLKDKRTLGKTIVRYWMTRFKEDYNSWVQLATDYSIPDNWLEEMLKFVPHKPEKEVVVEDVSSSDGDDEDSSKKKKKKKKSTSVDVLPSQIKTQLYKFHCVKHGGDIPYRLQPWEVLEIKDITQY</sequence>
<keyword evidence="3" id="KW-1185">Reference proteome</keyword>
<feature type="region of interest" description="Disordered" evidence="1">
    <location>
        <begin position="126"/>
        <end position="152"/>
    </location>
</feature>
<dbReference type="AlphaFoldDB" id="A0ABD3GLZ9"/>
<comment type="caution">
    <text evidence="2">The sequence shown here is derived from an EMBL/GenBank/DDBJ whole genome shotgun (WGS) entry which is preliminary data.</text>
</comment>
<evidence type="ECO:0000256" key="1">
    <source>
        <dbReference type="SAM" id="MobiDB-lite"/>
    </source>
</evidence>
<reference evidence="2 3" key="1">
    <citation type="submission" date="2024-09" db="EMBL/GenBank/DDBJ databases">
        <title>Chromosome-scale assembly of Riccia sorocarpa.</title>
        <authorList>
            <person name="Paukszto L."/>
        </authorList>
    </citation>
    <scope>NUCLEOTIDE SEQUENCE [LARGE SCALE GENOMIC DNA]</scope>
    <source>
        <strain evidence="2">LP-2024</strain>
        <tissue evidence="2">Aerial parts of the thallus</tissue>
    </source>
</reference>
<evidence type="ECO:0000313" key="3">
    <source>
        <dbReference type="Proteomes" id="UP001633002"/>
    </source>
</evidence>
<gene>
    <name evidence="2" type="ORF">R1sor_021852</name>
</gene>
<organism evidence="2 3">
    <name type="scientific">Riccia sorocarpa</name>
    <dbReference type="NCBI Taxonomy" id="122646"/>
    <lineage>
        <taxon>Eukaryota</taxon>
        <taxon>Viridiplantae</taxon>
        <taxon>Streptophyta</taxon>
        <taxon>Embryophyta</taxon>
        <taxon>Marchantiophyta</taxon>
        <taxon>Marchantiopsida</taxon>
        <taxon>Marchantiidae</taxon>
        <taxon>Marchantiales</taxon>
        <taxon>Ricciaceae</taxon>
        <taxon>Riccia</taxon>
    </lineage>
</organism>
<name>A0ABD3GLZ9_9MARC</name>
<proteinExistence type="predicted"/>
<dbReference type="Proteomes" id="UP001633002">
    <property type="component" value="Unassembled WGS sequence"/>
</dbReference>
<evidence type="ECO:0000313" key="2">
    <source>
        <dbReference type="EMBL" id="KAL3678896.1"/>
    </source>
</evidence>
<dbReference type="EMBL" id="JBJQOH010000007">
    <property type="protein sequence ID" value="KAL3678896.1"/>
    <property type="molecule type" value="Genomic_DNA"/>
</dbReference>
<protein>
    <submittedName>
        <fullName evidence="2">Uncharacterized protein</fullName>
    </submittedName>
</protein>
<accession>A0ABD3GLZ9</accession>